<dbReference type="PANTHER" id="PTHR30055">
    <property type="entry name" value="HTH-TYPE TRANSCRIPTIONAL REGULATOR RUTR"/>
    <property type="match status" value="1"/>
</dbReference>
<dbReference type="PROSITE" id="PS50977">
    <property type="entry name" value="HTH_TETR_2"/>
    <property type="match status" value="1"/>
</dbReference>
<proteinExistence type="predicted"/>
<dbReference type="InterPro" id="IPR009057">
    <property type="entry name" value="Homeodomain-like_sf"/>
</dbReference>
<dbReference type="PANTHER" id="PTHR30055:SF200">
    <property type="entry name" value="HTH-TYPE TRANSCRIPTIONAL REPRESSOR BDCR"/>
    <property type="match status" value="1"/>
</dbReference>
<comment type="caution">
    <text evidence="4">The sequence shown here is derived from an EMBL/GenBank/DDBJ whole genome shotgun (WGS) entry which is preliminary data.</text>
</comment>
<organism evidence="4 5">
    <name type="scientific">Conyzicola nivalis</name>
    <dbReference type="NCBI Taxonomy" id="1477021"/>
    <lineage>
        <taxon>Bacteria</taxon>
        <taxon>Bacillati</taxon>
        <taxon>Actinomycetota</taxon>
        <taxon>Actinomycetes</taxon>
        <taxon>Micrococcales</taxon>
        <taxon>Microbacteriaceae</taxon>
        <taxon>Conyzicola</taxon>
    </lineage>
</organism>
<name>A0A916SRP0_9MICO</name>
<feature type="domain" description="HTH tetR-type" evidence="3">
    <location>
        <begin position="15"/>
        <end position="75"/>
    </location>
</feature>
<evidence type="ECO:0000259" key="3">
    <source>
        <dbReference type="PROSITE" id="PS50977"/>
    </source>
</evidence>
<dbReference type="SUPFAM" id="SSF46689">
    <property type="entry name" value="Homeodomain-like"/>
    <property type="match status" value="1"/>
</dbReference>
<sequence>MATHARPAPPANPSGGVRERVLEVADYLFYTDGINQTSVDAIAFQADVSTRAFARAFASKEDLIVAYVNQRHESDVDLFSTIAATELSHQLVLNMVLSEVIIDVTSPGFHGCAFINAAIECREYLAVQAAVKNHREWYTGAATEVLRQAGHHYPADAADDVLLARDGAMNSGYGGDPTAATAALRRAIDRVLAEIPDTSSSFSI</sequence>
<evidence type="ECO:0000256" key="1">
    <source>
        <dbReference type="ARBA" id="ARBA00023125"/>
    </source>
</evidence>
<protein>
    <submittedName>
        <fullName evidence="4">TetR family transcriptional regulator</fullName>
    </submittedName>
</protein>
<dbReference type="AlphaFoldDB" id="A0A916SRP0"/>
<evidence type="ECO:0000313" key="4">
    <source>
        <dbReference type="EMBL" id="GGB13573.1"/>
    </source>
</evidence>
<dbReference type="EMBL" id="BMGB01000002">
    <property type="protein sequence ID" value="GGB13573.1"/>
    <property type="molecule type" value="Genomic_DNA"/>
</dbReference>
<reference evidence="4" key="2">
    <citation type="submission" date="2020-09" db="EMBL/GenBank/DDBJ databases">
        <authorList>
            <person name="Sun Q."/>
            <person name="Zhou Y."/>
        </authorList>
    </citation>
    <scope>NUCLEOTIDE SEQUENCE</scope>
    <source>
        <strain evidence="4">CGMCC 1.12813</strain>
    </source>
</reference>
<feature type="DNA-binding region" description="H-T-H motif" evidence="2">
    <location>
        <begin position="38"/>
        <end position="57"/>
    </location>
</feature>
<dbReference type="InterPro" id="IPR050109">
    <property type="entry name" value="HTH-type_TetR-like_transc_reg"/>
</dbReference>
<evidence type="ECO:0000256" key="2">
    <source>
        <dbReference type="PROSITE-ProRule" id="PRU00335"/>
    </source>
</evidence>
<accession>A0A916SRP0</accession>
<dbReference type="Gene3D" id="1.10.357.10">
    <property type="entry name" value="Tetracycline Repressor, domain 2"/>
    <property type="match status" value="1"/>
</dbReference>
<dbReference type="Pfam" id="PF00440">
    <property type="entry name" value="TetR_N"/>
    <property type="match status" value="1"/>
</dbReference>
<dbReference type="InterPro" id="IPR001647">
    <property type="entry name" value="HTH_TetR"/>
</dbReference>
<gene>
    <name evidence="4" type="ORF">GCM10010979_30030</name>
</gene>
<dbReference type="Proteomes" id="UP000606922">
    <property type="component" value="Unassembled WGS sequence"/>
</dbReference>
<keyword evidence="1 2" id="KW-0238">DNA-binding</keyword>
<evidence type="ECO:0000313" key="5">
    <source>
        <dbReference type="Proteomes" id="UP000606922"/>
    </source>
</evidence>
<dbReference type="GO" id="GO:0003700">
    <property type="term" value="F:DNA-binding transcription factor activity"/>
    <property type="evidence" value="ECO:0007669"/>
    <property type="project" value="TreeGrafter"/>
</dbReference>
<reference evidence="4" key="1">
    <citation type="journal article" date="2014" name="Int. J. Syst. Evol. Microbiol.">
        <title>Complete genome sequence of Corynebacterium casei LMG S-19264T (=DSM 44701T), isolated from a smear-ripened cheese.</title>
        <authorList>
            <consortium name="US DOE Joint Genome Institute (JGI-PGF)"/>
            <person name="Walter F."/>
            <person name="Albersmeier A."/>
            <person name="Kalinowski J."/>
            <person name="Ruckert C."/>
        </authorList>
    </citation>
    <scope>NUCLEOTIDE SEQUENCE</scope>
    <source>
        <strain evidence="4">CGMCC 1.12813</strain>
    </source>
</reference>
<dbReference type="GO" id="GO:0000976">
    <property type="term" value="F:transcription cis-regulatory region binding"/>
    <property type="evidence" value="ECO:0007669"/>
    <property type="project" value="TreeGrafter"/>
</dbReference>
<keyword evidence="5" id="KW-1185">Reference proteome</keyword>